<evidence type="ECO:0000313" key="2">
    <source>
        <dbReference type="EMBL" id="KGQ70474.1"/>
    </source>
</evidence>
<comment type="pathway">
    <text evidence="1">Cofactor biosynthesis; ubiquinone biosynthesis.</text>
</comment>
<dbReference type="OrthoDB" id="5297354at2"/>
<dbReference type="PANTHER" id="PTHR38040">
    <property type="entry name" value="UBIQUINONE BIOSYNTHESIS ACCESSORY FACTOR UBIK"/>
    <property type="match status" value="1"/>
</dbReference>
<evidence type="ECO:0000256" key="1">
    <source>
        <dbReference type="HAMAP-Rule" id="MF_02216"/>
    </source>
</evidence>
<comment type="subcellular location">
    <subcellularLocation>
        <location evidence="1">Cytoplasm</location>
    </subcellularLocation>
</comment>
<keyword evidence="1" id="KW-0175">Coiled coil</keyword>
<dbReference type="UniPathway" id="UPA00232"/>
<dbReference type="NCBIfam" id="NF047835">
    <property type="entry name" value="UbiqAccUbiK"/>
    <property type="match status" value="1"/>
</dbReference>
<protein>
    <recommendedName>
        <fullName evidence="1">Ubiquinone biosynthesis accessory factor UbiK</fullName>
    </recommendedName>
</protein>
<dbReference type="InterPro" id="IPR007475">
    <property type="entry name" value="UbiK"/>
</dbReference>
<feature type="coiled-coil region" evidence="1">
    <location>
        <begin position="59"/>
        <end position="86"/>
    </location>
</feature>
<sequence length="96" mass="10930">MLNPKKLEQFAQQIHDALPQGVKNFGEDMEAKVKQIIQAQLAKLDVVTHEDFEVQTQVLLRTREKLTALEQRIEALESKLVLTNTTSTIETAERAE</sequence>
<dbReference type="PANTHER" id="PTHR38040:SF1">
    <property type="entry name" value="UBIQUINONE BIOSYNTHESIS ACCESSORY FACTOR UBIK"/>
    <property type="match status" value="1"/>
</dbReference>
<dbReference type="GO" id="GO:0005829">
    <property type="term" value="C:cytosol"/>
    <property type="evidence" value="ECO:0007669"/>
    <property type="project" value="TreeGrafter"/>
</dbReference>
<accession>A0A0A3BA75</accession>
<proteinExistence type="inferred from homology"/>
<dbReference type="HAMAP" id="MF_02216">
    <property type="entry name" value="UbiK"/>
    <property type="match status" value="1"/>
</dbReference>
<reference evidence="2 3" key="1">
    <citation type="submission" date="2014-11" db="EMBL/GenBank/DDBJ databases">
        <title>Draft genome sequence of Chelonobacter oris 1662T, associated with respiratory disease in Hermann's Tortoises.</title>
        <authorList>
            <person name="Kudirkiene E."/>
            <person name="Hansen M.J."/>
            <person name="Bojesen A.M."/>
        </authorList>
    </citation>
    <scope>NUCLEOTIDE SEQUENCE [LARGE SCALE GENOMIC DNA]</scope>
    <source>
        <strain evidence="2 3">1662</strain>
    </source>
</reference>
<name>A0A0A3BA75_9PAST</name>
<dbReference type="GO" id="GO:0006744">
    <property type="term" value="P:ubiquinone biosynthetic process"/>
    <property type="evidence" value="ECO:0007669"/>
    <property type="project" value="UniProtKB-UniRule"/>
</dbReference>
<dbReference type="Proteomes" id="UP000030380">
    <property type="component" value="Unassembled WGS sequence"/>
</dbReference>
<dbReference type="AlphaFoldDB" id="A0A0A3BA75"/>
<dbReference type="STRING" id="505317.OA57_06430"/>
<keyword evidence="3" id="KW-1185">Reference proteome</keyword>
<keyword evidence="1" id="KW-0831">Ubiquinone biosynthesis</keyword>
<dbReference type="Pfam" id="PF04380">
    <property type="entry name" value="BMFP"/>
    <property type="match status" value="1"/>
</dbReference>
<comment type="similarity">
    <text evidence="1">Belongs to the UbiK family.</text>
</comment>
<comment type="function">
    <text evidence="1">Required for efficient ubiquinone (coenzyme Q) biosynthesis. UbiK is probably an accessory factor of Ubi enzymes and facilitates ubiquinone biosynthesis by acting as an assembly factor, a targeting factor, or both.</text>
</comment>
<dbReference type="RefSeq" id="WP_034615092.1">
    <property type="nucleotide sequence ID" value="NZ_JSUM01000010.1"/>
</dbReference>
<evidence type="ECO:0000313" key="3">
    <source>
        <dbReference type="Proteomes" id="UP000030380"/>
    </source>
</evidence>
<comment type="caution">
    <text evidence="2">The sequence shown here is derived from an EMBL/GenBank/DDBJ whole genome shotgun (WGS) entry which is preliminary data.</text>
</comment>
<organism evidence="2 3">
    <name type="scientific">Chelonobacter oris</name>
    <dbReference type="NCBI Taxonomy" id="505317"/>
    <lineage>
        <taxon>Bacteria</taxon>
        <taxon>Pseudomonadati</taxon>
        <taxon>Pseudomonadota</taxon>
        <taxon>Gammaproteobacteria</taxon>
        <taxon>Pasteurellales</taxon>
        <taxon>Pasteurellaceae</taxon>
        <taxon>Chelonobacter</taxon>
    </lineage>
</organism>
<keyword evidence="1" id="KW-0963">Cytoplasm</keyword>
<dbReference type="EMBL" id="JSUM01000010">
    <property type="protein sequence ID" value="KGQ70474.1"/>
    <property type="molecule type" value="Genomic_DNA"/>
</dbReference>
<gene>
    <name evidence="1" type="primary">ubiK</name>
    <name evidence="2" type="ORF">OA57_06430</name>
</gene>